<evidence type="ECO:0000256" key="4">
    <source>
        <dbReference type="ARBA" id="ARBA00022884"/>
    </source>
</evidence>
<dbReference type="EMBL" id="AZMV01000005">
    <property type="protein sequence ID" value="ETY71307.1"/>
    <property type="molecule type" value="Genomic_DNA"/>
</dbReference>
<accession>W4N8C7</accession>
<keyword evidence="2 8" id="KW-0820">tRNA-binding</keyword>
<reference evidence="11 12" key="1">
    <citation type="journal article" date="2014" name="Genome Announc.">
        <title>The Genome Sequence of Bifidobacterium moukalabense DSM 27321 Highlights the Close Phylogenetic Relatedness with the Bifidobacterium dentium Taxon.</title>
        <authorList>
            <person name="Lugli G.A."/>
            <person name="Duranti S."/>
            <person name="Milani C."/>
            <person name="Turroni F."/>
            <person name="Viappiani A."/>
            <person name="Mangifesta M."/>
            <person name="van Sinderen D."/>
            <person name="Ventura M."/>
        </authorList>
    </citation>
    <scope>NUCLEOTIDE SEQUENCE [LARGE SCALE GENOMIC DNA]</scope>
    <source>
        <strain evidence="11 12">DSM 27321</strain>
    </source>
</reference>
<comment type="catalytic activity">
    <reaction evidence="6 8 9">
        <text>an N-acyl-L-alpha-aminoacyl-tRNA + H2O = an N-acyl-L-amino acid + a tRNA + H(+)</text>
        <dbReference type="Rhea" id="RHEA:54448"/>
        <dbReference type="Rhea" id="RHEA-COMP:10123"/>
        <dbReference type="Rhea" id="RHEA-COMP:13883"/>
        <dbReference type="ChEBI" id="CHEBI:15377"/>
        <dbReference type="ChEBI" id="CHEBI:15378"/>
        <dbReference type="ChEBI" id="CHEBI:59874"/>
        <dbReference type="ChEBI" id="CHEBI:78442"/>
        <dbReference type="ChEBI" id="CHEBI:138191"/>
        <dbReference type="EC" id="3.1.1.29"/>
    </reaction>
</comment>
<evidence type="ECO:0000256" key="5">
    <source>
        <dbReference type="ARBA" id="ARBA00038063"/>
    </source>
</evidence>
<feature type="binding site" evidence="8">
    <location>
        <position position="124"/>
    </location>
    <ligand>
        <name>tRNA</name>
        <dbReference type="ChEBI" id="CHEBI:17843"/>
    </ligand>
</feature>
<dbReference type="GO" id="GO:0005737">
    <property type="term" value="C:cytoplasm"/>
    <property type="evidence" value="ECO:0007669"/>
    <property type="project" value="UniProtKB-SubCell"/>
</dbReference>
<dbReference type="GO" id="GO:0000049">
    <property type="term" value="F:tRNA binding"/>
    <property type="evidence" value="ECO:0007669"/>
    <property type="project" value="UniProtKB-UniRule"/>
</dbReference>
<dbReference type="PANTHER" id="PTHR17224">
    <property type="entry name" value="PEPTIDYL-TRNA HYDROLASE"/>
    <property type="match status" value="1"/>
</dbReference>
<dbReference type="PANTHER" id="PTHR17224:SF1">
    <property type="entry name" value="PEPTIDYL-TRNA HYDROLASE"/>
    <property type="match status" value="1"/>
</dbReference>
<dbReference type="CDD" id="cd00462">
    <property type="entry name" value="PTH"/>
    <property type="match status" value="1"/>
</dbReference>
<dbReference type="EC" id="3.1.1.29" evidence="1 8"/>
<organism evidence="11 12">
    <name type="scientific">Bifidobacterium moukalabense DSM 27321</name>
    <dbReference type="NCBI Taxonomy" id="1435051"/>
    <lineage>
        <taxon>Bacteria</taxon>
        <taxon>Bacillati</taxon>
        <taxon>Actinomycetota</taxon>
        <taxon>Actinomycetes</taxon>
        <taxon>Bifidobacteriales</taxon>
        <taxon>Bifidobacteriaceae</taxon>
        <taxon>Bifidobacterium</taxon>
    </lineage>
</organism>
<dbReference type="PROSITE" id="PS01196">
    <property type="entry name" value="PEPT_TRNA_HYDROL_2"/>
    <property type="match status" value="1"/>
</dbReference>
<feature type="binding site" evidence="8">
    <location>
        <position position="78"/>
    </location>
    <ligand>
        <name>tRNA</name>
        <dbReference type="ChEBI" id="CHEBI:17843"/>
    </ligand>
</feature>
<feature type="site" description="Discriminates between blocked and unblocked aminoacyl-tRNA" evidence="8">
    <location>
        <position position="17"/>
    </location>
</feature>
<dbReference type="PATRIC" id="fig|1435051.3.peg.1201"/>
<keyword evidence="4 8" id="KW-0694">RNA-binding</keyword>
<evidence type="ECO:0000256" key="8">
    <source>
        <dbReference type="HAMAP-Rule" id="MF_00083"/>
    </source>
</evidence>
<evidence type="ECO:0000256" key="9">
    <source>
        <dbReference type="RuleBase" id="RU000673"/>
    </source>
</evidence>
<dbReference type="SUPFAM" id="SSF53178">
    <property type="entry name" value="Peptidyl-tRNA hydrolase-like"/>
    <property type="match status" value="1"/>
</dbReference>
<dbReference type="HAMAP" id="MF_00083">
    <property type="entry name" value="Pept_tRNA_hydro_bact"/>
    <property type="match status" value="1"/>
</dbReference>
<comment type="subunit">
    <text evidence="8">Monomer.</text>
</comment>
<dbReference type="InterPro" id="IPR001328">
    <property type="entry name" value="Pept_tRNA_hydro"/>
</dbReference>
<evidence type="ECO:0000256" key="3">
    <source>
        <dbReference type="ARBA" id="ARBA00022801"/>
    </source>
</evidence>
<comment type="function">
    <text evidence="8">Hydrolyzes ribosome-free peptidyl-tRNAs (with 1 or more amino acids incorporated), which drop off the ribosome during protein synthesis, or as a result of ribosome stalling.</text>
</comment>
<dbReference type="InterPro" id="IPR036416">
    <property type="entry name" value="Pept_tRNA_hydro_sf"/>
</dbReference>
<evidence type="ECO:0000256" key="10">
    <source>
        <dbReference type="RuleBase" id="RU004320"/>
    </source>
</evidence>
<dbReference type="InterPro" id="IPR018171">
    <property type="entry name" value="Pept_tRNA_hydro_CS"/>
</dbReference>
<dbReference type="eggNOG" id="COG0193">
    <property type="taxonomic scope" value="Bacteria"/>
</dbReference>
<dbReference type="GO" id="GO:0006515">
    <property type="term" value="P:protein quality control for misfolded or incompletely synthesized proteins"/>
    <property type="evidence" value="ECO:0007669"/>
    <property type="project" value="UniProtKB-UniRule"/>
</dbReference>
<evidence type="ECO:0000313" key="11">
    <source>
        <dbReference type="EMBL" id="ETY71307.1"/>
    </source>
</evidence>
<evidence type="ECO:0000256" key="1">
    <source>
        <dbReference type="ARBA" id="ARBA00013260"/>
    </source>
</evidence>
<evidence type="ECO:0000313" key="12">
    <source>
        <dbReference type="Proteomes" id="UP000019155"/>
    </source>
</evidence>
<name>W4N8C7_9BIFI</name>
<dbReference type="GO" id="GO:0004045">
    <property type="term" value="F:peptidyl-tRNA hydrolase activity"/>
    <property type="evidence" value="ECO:0007669"/>
    <property type="project" value="UniProtKB-UniRule"/>
</dbReference>
<dbReference type="PROSITE" id="PS01195">
    <property type="entry name" value="PEPT_TRNA_HYDROL_1"/>
    <property type="match status" value="1"/>
</dbReference>
<keyword evidence="12" id="KW-1185">Reference proteome</keyword>
<feature type="active site" description="Proton acceptor" evidence="8">
    <location>
        <position position="27"/>
    </location>
</feature>
<evidence type="ECO:0000256" key="6">
    <source>
        <dbReference type="ARBA" id="ARBA00048707"/>
    </source>
</evidence>
<dbReference type="GO" id="GO:0072344">
    <property type="term" value="P:rescue of stalled ribosome"/>
    <property type="evidence" value="ECO:0007669"/>
    <property type="project" value="UniProtKB-UniRule"/>
</dbReference>
<protein>
    <recommendedName>
        <fullName evidence="7 8">Peptidyl-tRNA hydrolase</fullName>
        <shortName evidence="8">Pth</shortName>
        <ecNumber evidence="1 8">3.1.1.29</ecNumber>
    </recommendedName>
</protein>
<dbReference type="NCBIfam" id="TIGR00447">
    <property type="entry name" value="pth"/>
    <property type="match status" value="1"/>
</dbReference>
<dbReference type="Pfam" id="PF01195">
    <property type="entry name" value="Pept_tRNA_hydro"/>
    <property type="match status" value="1"/>
</dbReference>
<comment type="subcellular location">
    <subcellularLocation>
        <location evidence="8">Cytoplasm</location>
    </subcellularLocation>
</comment>
<gene>
    <name evidence="8" type="primary">pth</name>
    <name evidence="11" type="ORF">BMOU_1220</name>
</gene>
<evidence type="ECO:0000256" key="7">
    <source>
        <dbReference type="ARBA" id="ARBA00050038"/>
    </source>
</evidence>
<feature type="site" description="Stabilizes the basic form of H active site to accept a proton" evidence="8">
    <location>
        <position position="103"/>
    </location>
</feature>
<feature type="binding site" evidence="8">
    <location>
        <position position="76"/>
    </location>
    <ligand>
        <name>tRNA</name>
        <dbReference type="ChEBI" id="CHEBI:17843"/>
    </ligand>
</feature>
<dbReference type="AlphaFoldDB" id="W4N8C7"/>
<comment type="function">
    <text evidence="8">Catalyzes the release of premature peptidyl moieties from peptidyl-tRNA molecules trapped in stalled 50S ribosomal subunits, and thus maintains levels of free tRNAs and 50S ribosomes.</text>
</comment>
<keyword evidence="3 8" id="KW-0378">Hydrolase</keyword>
<evidence type="ECO:0000256" key="2">
    <source>
        <dbReference type="ARBA" id="ARBA00022555"/>
    </source>
</evidence>
<sequence length="203" mass="21964">MGTTMASDFWLIAGLGNPGSKYEGTRHNMGFMTADLLAERWSVNFSDHKGLAMLGKGVMNLSGRNVKFFLAKPLTYMNDSGNAVASISSYYQIEPDHIVVIHDDMDLDFGRIKVKSGGSAGGHNGIKSIDRSLGTPKYARVRMGVGHAQRGARAHDNTVNWVLGGFGPDQRKQLPEFLADGADAAETIIFSGLAKAQEQFNGR</sequence>
<comment type="similarity">
    <text evidence="5 8 10">Belongs to the PTH family.</text>
</comment>
<keyword evidence="8" id="KW-0963">Cytoplasm</keyword>
<feature type="binding site" evidence="8">
    <location>
        <position position="22"/>
    </location>
    <ligand>
        <name>tRNA</name>
        <dbReference type="ChEBI" id="CHEBI:17843"/>
    </ligand>
</feature>
<comment type="caution">
    <text evidence="11">The sequence shown here is derived from an EMBL/GenBank/DDBJ whole genome shotgun (WGS) entry which is preliminary data.</text>
</comment>
<dbReference type="Gene3D" id="3.40.50.1470">
    <property type="entry name" value="Peptidyl-tRNA hydrolase"/>
    <property type="match status" value="1"/>
</dbReference>
<dbReference type="FunFam" id="3.40.50.1470:FF:000001">
    <property type="entry name" value="Peptidyl-tRNA hydrolase"/>
    <property type="match status" value="1"/>
</dbReference>
<proteinExistence type="inferred from homology"/>
<dbReference type="Proteomes" id="UP000019155">
    <property type="component" value="Unassembled WGS sequence"/>
</dbReference>
<dbReference type="STRING" id="1435051.BMOU_1220"/>